<dbReference type="Gene3D" id="3.60.110.10">
    <property type="entry name" value="Carbon-nitrogen hydrolase"/>
    <property type="match status" value="1"/>
</dbReference>
<evidence type="ECO:0000256" key="10">
    <source>
        <dbReference type="ARBA" id="ARBA00069577"/>
    </source>
</evidence>
<dbReference type="InterPro" id="IPR011146">
    <property type="entry name" value="HIT-like"/>
</dbReference>
<reference evidence="17" key="1">
    <citation type="submission" date="2022-01" db="EMBL/GenBank/DDBJ databases">
        <authorList>
            <person name="King R."/>
        </authorList>
    </citation>
    <scope>NUCLEOTIDE SEQUENCE</scope>
</reference>
<dbReference type="PROSITE" id="PS01227">
    <property type="entry name" value="UPF0012"/>
    <property type="match status" value="1"/>
</dbReference>
<dbReference type="Pfam" id="PF00795">
    <property type="entry name" value="CN_hydrolase"/>
    <property type="match status" value="1"/>
</dbReference>
<dbReference type="InterPro" id="IPR045254">
    <property type="entry name" value="Nit1/2_C-N_Hydrolase"/>
</dbReference>
<dbReference type="InterPro" id="IPR036526">
    <property type="entry name" value="C-N_Hydrolase_sf"/>
</dbReference>
<feature type="site" description="Important for induction of apoptosis" evidence="13">
    <location>
        <position position="426"/>
    </location>
</feature>
<comment type="catalytic activity">
    <reaction evidence="7">
        <text>P(1),P(3)-bis(5'-adenosyl) triphosphate + H2O = AMP + ADP + 2 H(+)</text>
        <dbReference type="Rhea" id="RHEA:13893"/>
        <dbReference type="ChEBI" id="CHEBI:15377"/>
        <dbReference type="ChEBI" id="CHEBI:15378"/>
        <dbReference type="ChEBI" id="CHEBI:58529"/>
        <dbReference type="ChEBI" id="CHEBI:456215"/>
        <dbReference type="ChEBI" id="CHEBI:456216"/>
        <dbReference type="EC" id="3.6.1.29"/>
    </reaction>
</comment>
<dbReference type="PROSITE" id="PS00892">
    <property type="entry name" value="HIT_1"/>
    <property type="match status" value="1"/>
</dbReference>
<keyword evidence="5" id="KW-0378">Hydrolase</keyword>
<keyword evidence="4" id="KW-0547">Nucleotide-binding</keyword>
<feature type="binding site" evidence="12">
    <location>
        <position position="410"/>
    </location>
    <ligand>
        <name>substrate</name>
    </ligand>
</feature>
<dbReference type="Gene3D" id="3.30.428.10">
    <property type="entry name" value="HIT-like"/>
    <property type="match status" value="1"/>
</dbReference>
<feature type="domain" description="HIT" evidence="16">
    <location>
        <begin position="313"/>
        <end position="421"/>
    </location>
</feature>
<dbReference type="GO" id="GO:0016811">
    <property type="term" value="F:hydrolase activity, acting on carbon-nitrogen (but not peptide) bonds, in linear amides"/>
    <property type="evidence" value="ECO:0007669"/>
    <property type="project" value="InterPro"/>
</dbReference>
<feature type="binding site" evidence="12">
    <location>
        <position position="339"/>
    </location>
    <ligand>
        <name>substrate</name>
    </ligand>
</feature>
<evidence type="ECO:0000256" key="7">
    <source>
        <dbReference type="ARBA" id="ARBA00047780"/>
    </source>
</evidence>
<evidence type="ECO:0000256" key="6">
    <source>
        <dbReference type="ARBA" id="ARBA00023268"/>
    </source>
</evidence>
<name>A0A9N9MI33_9CUCU</name>
<dbReference type="PROSITE" id="PS51084">
    <property type="entry name" value="HIT_2"/>
    <property type="match status" value="1"/>
</dbReference>
<keyword evidence="18" id="KW-1185">Reference proteome</keyword>
<accession>A0A9N9MI33</accession>
<protein>
    <recommendedName>
        <fullName evidence="10">Nitrilase and fragile histidine triad fusion protein NitFhit</fullName>
        <ecNumber evidence="3">3.6.1.29</ecNumber>
    </recommendedName>
</protein>
<evidence type="ECO:0000313" key="17">
    <source>
        <dbReference type="EMBL" id="CAG9762772.1"/>
    </source>
</evidence>
<feature type="binding site" evidence="12">
    <location>
        <begin position="401"/>
        <end position="404"/>
    </location>
    <ligand>
        <name>substrate</name>
    </ligand>
</feature>
<evidence type="ECO:0000313" key="18">
    <source>
        <dbReference type="Proteomes" id="UP001152799"/>
    </source>
</evidence>
<feature type="active site" description="Tele-AMP-histidine intermediate" evidence="11">
    <location>
        <position position="408"/>
    </location>
</feature>
<dbReference type="EC" id="3.6.1.29" evidence="3"/>
<dbReference type="GO" id="GO:0047710">
    <property type="term" value="F:bis(5'-adenosyl)-triphosphatase activity"/>
    <property type="evidence" value="ECO:0007669"/>
    <property type="project" value="UniProtKB-EC"/>
</dbReference>
<feature type="binding site" evidence="12">
    <location>
        <position position="395"/>
    </location>
    <ligand>
        <name>substrate</name>
    </ligand>
</feature>
<dbReference type="PROSITE" id="PS50263">
    <property type="entry name" value="CN_HYDROLASE"/>
    <property type="match status" value="1"/>
</dbReference>
<dbReference type="PANTHER" id="PTHR23088">
    <property type="entry name" value="NITRILASE-RELATED"/>
    <property type="match status" value="1"/>
</dbReference>
<evidence type="ECO:0000256" key="4">
    <source>
        <dbReference type="ARBA" id="ARBA00022741"/>
    </source>
</evidence>
<dbReference type="SUPFAM" id="SSF54197">
    <property type="entry name" value="HIT-like"/>
    <property type="match status" value="1"/>
</dbReference>
<comment type="cofactor">
    <cofactor evidence="1">
        <name>Mn(2+)</name>
        <dbReference type="ChEBI" id="CHEBI:29035"/>
    </cofactor>
</comment>
<dbReference type="InterPro" id="IPR001110">
    <property type="entry name" value="UPF0012_CS"/>
</dbReference>
<evidence type="ECO:0000256" key="2">
    <source>
        <dbReference type="ARBA" id="ARBA00011881"/>
    </source>
</evidence>
<comment type="similarity">
    <text evidence="9">In the N-terminal section; belongs to the UPF0012 family.</text>
</comment>
<evidence type="ECO:0000256" key="13">
    <source>
        <dbReference type="PIRSR" id="PIRSR639383-3"/>
    </source>
</evidence>
<dbReference type="InterPro" id="IPR036265">
    <property type="entry name" value="HIT-like_sf"/>
</dbReference>
<dbReference type="Pfam" id="PF01230">
    <property type="entry name" value="HIT"/>
    <property type="match status" value="1"/>
</dbReference>
<evidence type="ECO:0000256" key="3">
    <source>
        <dbReference type="ARBA" id="ARBA00012377"/>
    </source>
</evidence>
<comment type="subunit">
    <text evidence="2">Homotetramer.</text>
</comment>
<organism evidence="17 18">
    <name type="scientific">Ceutorhynchus assimilis</name>
    <name type="common">cabbage seed weevil</name>
    <dbReference type="NCBI Taxonomy" id="467358"/>
    <lineage>
        <taxon>Eukaryota</taxon>
        <taxon>Metazoa</taxon>
        <taxon>Ecdysozoa</taxon>
        <taxon>Arthropoda</taxon>
        <taxon>Hexapoda</taxon>
        <taxon>Insecta</taxon>
        <taxon>Pterygota</taxon>
        <taxon>Neoptera</taxon>
        <taxon>Endopterygota</taxon>
        <taxon>Coleoptera</taxon>
        <taxon>Polyphaga</taxon>
        <taxon>Cucujiformia</taxon>
        <taxon>Curculionidae</taxon>
        <taxon>Ceutorhynchinae</taxon>
        <taxon>Ceutorhynchus</taxon>
    </lineage>
</organism>
<dbReference type="AlphaFoldDB" id="A0A9N9MI33"/>
<dbReference type="PANTHER" id="PTHR23088:SF27">
    <property type="entry name" value="DEAMINATED GLUTATHIONE AMIDASE"/>
    <property type="match status" value="1"/>
</dbReference>
<feature type="short sequence motif" description="Histidine triad motif" evidence="14">
    <location>
        <begin position="406"/>
        <end position="410"/>
    </location>
</feature>
<dbReference type="OrthoDB" id="680339at2759"/>
<dbReference type="CDD" id="cd07572">
    <property type="entry name" value="nit"/>
    <property type="match status" value="1"/>
</dbReference>
<comment type="function">
    <text evidence="8">Cleaves A-5'-PPP-5'A to yield AMP and ADP.</text>
</comment>
<evidence type="ECO:0000256" key="5">
    <source>
        <dbReference type="ARBA" id="ARBA00022801"/>
    </source>
</evidence>
<dbReference type="InterPro" id="IPR003010">
    <property type="entry name" value="C-N_Hydrolase"/>
</dbReference>
<dbReference type="InterPro" id="IPR019808">
    <property type="entry name" value="Histidine_triad_CS"/>
</dbReference>
<evidence type="ECO:0000256" key="9">
    <source>
        <dbReference type="ARBA" id="ARBA00061127"/>
    </source>
</evidence>
<dbReference type="CDD" id="cd01275">
    <property type="entry name" value="FHIT"/>
    <property type="match status" value="1"/>
</dbReference>
<evidence type="ECO:0000256" key="14">
    <source>
        <dbReference type="PROSITE-ProRule" id="PRU00464"/>
    </source>
</evidence>
<dbReference type="InterPro" id="IPR039383">
    <property type="entry name" value="FHIT"/>
</dbReference>
<dbReference type="SUPFAM" id="SSF56317">
    <property type="entry name" value="Carbon-nitrogen hydrolase"/>
    <property type="match status" value="1"/>
</dbReference>
<evidence type="ECO:0000256" key="11">
    <source>
        <dbReference type="PIRSR" id="PIRSR639383-1"/>
    </source>
</evidence>
<dbReference type="Proteomes" id="UP001152799">
    <property type="component" value="Chromosome 12"/>
</dbReference>
<evidence type="ECO:0000256" key="1">
    <source>
        <dbReference type="ARBA" id="ARBA00001936"/>
    </source>
</evidence>
<feature type="domain" description="CN hydrolase" evidence="15">
    <location>
        <begin position="22"/>
        <end position="277"/>
    </location>
</feature>
<sequence>MLRRTSSLRIYLNYSRMSSSSCIVSVCQFTATNDKTKNTKVIQNLVQESVKKQAKMVFFPEACDFISRDKTEFKNLSEPITGPLMTSYQDLAKTSQVWLSIGGFHEKYDQDTIYNSHVIINDKGNIEAVYRKIHLFDVSIPEQNINLKESELNTAGSQILAPVQTPIGLLGLSICYDLRFPEQSTILRKLGADVLTYPSAFTSATGKVHWETLLKARAIENQCFVIAAAQYGQHNEKRISYGHSMIVDPWGQILAECPKYSTEKPSDESFAVATIDFDQLKRIRMEMPIMSHRRNDIYSLNLIDSKREIDNEKNYRFADKSIPGNTVFYVSKYCFAFTNIRCVVPGHVLISTLRPANRLQDLSEEETADLFQTTVKVSRVMESVQGAESSTVCVQDGKFAGQTVPHVHVHVLPRIQGDFANNDDVYMHLASHDKKENGNPIRSREEQSEEAALLRKYFY</sequence>
<dbReference type="FunFam" id="3.30.428.10:FF:000011">
    <property type="entry name" value="Fragile histidine triad"/>
    <property type="match status" value="1"/>
</dbReference>
<evidence type="ECO:0000256" key="8">
    <source>
        <dbReference type="ARBA" id="ARBA00057461"/>
    </source>
</evidence>
<evidence type="ECO:0000259" key="16">
    <source>
        <dbReference type="PROSITE" id="PS51084"/>
    </source>
</evidence>
<evidence type="ECO:0000259" key="15">
    <source>
        <dbReference type="PROSITE" id="PS50263"/>
    </source>
</evidence>
<dbReference type="EMBL" id="OU892288">
    <property type="protein sequence ID" value="CAG9762772.1"/>
    <property type="molecule type" value="Genomic_DNA"/>
</dbReference>
<proteinExistence type="inferred from homology"/>
<dbReference type="GO" id="GO:0006139">
    <property type="term" value="P:nucleobase-containing compound metabolic process"/>
    <property type="evidence" value="ECO:0007669"/>
    <property type="project" value="TreeGrafter"/>
</dbReference>
<dbReference type="FunFam" id="3.60.110.10:FF:000005">
    <property type="entry name" value="nitrilase homolog 1 isoform X1"/>
    <property type="match status" value="1"/>
</dbReference>
<evidence type="ECO:0000256" key="12">
    <source>
        <dbReference type="PIRSR" id="PIRSR639383-2"/>
    </source>
</evidence>
<gene>
    <name evidence="17" type="ORF">CEUTPL_LOCUS3446</name>
</gene>
<keyword evidence="6" id="KW-0511">Multifunctional enzyme</keyword>
<dbReference type="GO" id="GO:0000166">
    <property type="term" value="F:nucleotide binding"/>
    <property type="evidence" value="ECO:0007669"/>
    <property type="project" value="UniProtKB-KW"/>
</dbReference>